<comment type="caution">
    <text evidence="1">The sequence shown here is derived from an EMBL/GenBank/DDBJ whole genome shotgun (WGS) entry which is preliminary data.</text>
</comment>
<dbReference type="Proteomes" id="UP001207468">
    <property type="component" value="Unassembled WGS sequence"/>
</dbReference>
<gene>
    <name evidence="1" type="ORF">F5148DRAFT_1261604</name>
</gene>
<dbReference type="EMBL" id="JAGFNK010000855">
    <property type="protein sequence ID" value="KAI9438410.1"/>
    <property type="molecule type" value="Genomic_DNA"/>
</dbReference>
<organism evidence="1 2">
    <name type="scientific">Russula earlei</name>
    <dbReference type="NCBI Taxonomy" id="71964"/>
    <lineage>
        <taxon>Eukaryota</taxon>
        <taxon>Fungi</taxon>
        <taxon>Dikarya</taxon>
        <taxon>Basidiomycota</taxon>
        <taxon>Agaricomycotina</taxon>
        <taxon>Agaricomycetes</taxon>
        <taxon>Russulales</taxon>
        <taxon>Russulaceae</taxon>
        <taxon>Russula</taxon>
    </lineage>
</organism>
<evidence type="ECO:0000313" key="2">
    <source>
        <dbReference type="Proteomes" id="UP001207468"/>
    </source>
</evidence>
<keyword evidence="2" id="KW-1185">Reference proteome</keyword>
<sequence length="60" mass="6825">MTLTQLRFSFDLVAVLFMYDEYTNAVDREGAHAYVEIGPDALRSPYLERPKGELMLGEIA</sequence>
<reference evidence="1" key="1">
    <citation type="submission" date="2021-03" db="EMBL/GenBank/DDBJ databases">
        <title>Evolutionary priming and transition to the ectomycorrhizal habit in an iconic lineage of mushroom-forming fungi: is preadaptation a requirement?</title>
        <authorList>
            <consortium name="DOE Joint Genome Institute"/>
            <person name="Looney B.P."/>
            <person name="Miyauchi S."/>
            <person name="Morin E."/>
            <person name="Drula E."/>
            <person name="Courty P.E."/>
            <person name="Chicoki N."/>
            <person name="Fauchery L."/>
            <person name="Kohler A."/>
            <person name="Kuo A."/>
            <person name="LaButti K."/>
            <person name="Pangilinan J."/>
            <person name="Lipzen A."/>
            <person name="Riley R."/>
            <person name="Andreopoulos W."/>
            <person name="He G."/>
            <person name="Johnson J."/>
            <person name="Barry K.W."/>
            <person name="Grigoriev I.V."/>
            <person name="Nagy L."/>
            <person name="Hibbett D."/>
            <person name="Henrissat B."/>
            <person name="Matheny P.B."/>
            <person name="Labbe J."/>
            <person name="Martin A.F."/>
        </authorList>
    </citation>
    <scope>NUCLEOTIDE SEQUENCE</scope>
    <source>
        <strain evidence="1">BPL698</strain>
    </source>
</reference>
<evidence type="ECO:0000313" key="1">
    <source>
        <dbReference type="EMBL" id="KAI9438410.1"/>
    </source>
</evidence>
<proteinExistence type="predicted"/>
<name>A0ACC0TT45_9AGAM</name>
<protein>
    <submittedName>
        <fullName evidence="1">Uncharacterized protein</fullName>
    </submittedName>
</protein>
<accession>A0ACC0TT45</accession>